<dbReference type="Proteomes" id="UP000091857">
    <property type="component" value="Chromosome 15"/>
</dbReference>
<accession>A0ACB7GBF3</accession>
<protein>
    <submittedName>
        <fullName evidence="1">Uncharacterized protein</fullName>
    </submittedName>
</protein>
<name>A0ACB7GBF3_MANES</name>
<keyword evidence="2" id="KW-1185">Reference proteome</keyword>
<reference evidence="2" key="1">
    <citation type="journal article" date="2016" name="Nat. Biotechnol.">
        <title>Sequencing wild and cultivated cassava and related species reveals extensive interspecific hybridization and genetic diversity.</title>
        <authorList>
            <person name="Bredeson J.V."/>
            <person name="Lyons J.B."/>
            <person name="Prochnik S.E."/>
            <person name="Wu G.A."/>
            <person name="Ha C.M."/>
            <person name="Edsinger-Gonzales E."/>
            <person name="Grimwood J."/>
            <person name="Schmutz J."/>
            <person name="Rabbi I.Y."/>
            <person name="Egesi C."/>
            <person name="Nauluvula P."/>
            <person name="Lebot V."/>
            <person name="Ndunguru J."/>
            <person name="Mkamilo G."/>
            <person name="Bart R.S."/>
            <person name="Setter T.L."/>
            <person name="Gleadow R.M."/>
            <person name="Kulakow P."/>
            <person name="Ferguson M.E."/>
            <person name="Rounsley S."/>
            <person name="Rokhsar D.S."/>
        </authorList>
    </citation>
    <scope>NUCLEOTIDE SEQUENCE [LARGE SCALE GENOMIC DNA]</scope>
    <source>
        <strain evidence="2">cv. AM560-2</strain>
    </source>
</reference>
<evidence type="ECO:0000313" key="1">
    <source>
        <dbReference type="EMBL" id="KAG8637622.1"/>
    </source>
</evidence>
<sequence>MLRDLKFLRRNSGKQSEEIENVPVNPRDSLASQTSADSSRPPLNTIQDPAPIFHPPNPKFEQEAAKSKSKIDRTPTKPKPKNSDSTLPLRTPDKHGGAAFHAKKRFGWAQRNELSSIPSEACDELRPDMNNYPVQPSRGSLPNMTPRSTRTMGRPTPSHSETNSTQSTPTKSVSKPPSSGCRSKFDGGVGGGRAGNFAALYRGVPVTGGSSSTVVNTVEVPHFDLKEDPSFWMDHNVQVLIRVRPLNSMEKSMHGYNRCLKQESAQSITWIGQPETRFTFDHVSCETVDQEMLFRMAGLPMVENCLSGYNSCMFAYGQTGSGKTYTMLGEIDDLEVKPSQHRGMIPRIFEFLFARIQAEEESRRDERLKYSCKCSFLEIYNEQITDLLDPSSTNLLLREDVKQGVYVENLSEFEVQTVSDILKILTEGSVNRKVAATNMNRESSRSHSVFTCAIESRWEKDSTTNLRFARLNLVDLAGSERQKSSGAEGERLKEAANINKSLSTLGHVIMILVDVANGKPKHVPYRDSRLTFLLQDSLGGNSKTMIIANVSPSICCAAETLNTLKFAQRAKLIQNNAVVNEDSTGDVTALQHQIRLLKEELSLLKRQNVFRSLSFGSTIKDMTQEQDTACSKDLYETEQQHVDGSLAFESKGIIRMSTKQLKSLETTLAGALRREQMADTCIKKHEAEIEHLNRLVRQREEETRSTKMMVRFREDKIQRMESLLGGSFPQDTYLLEENKALHEEIQLLQAKVDKNPEVTRFALENIRLLDQLRRFQEFYEEGEREILLDEVSKLREQLLHYLDGKSTWQNHPQVDSQPQEPMYISNRDNSLHLELNNTLNELEECRRNLNSCLEENQKLSREINDLQFTLDNLNSTTQDKDGNIKSIKDFQDPSKALASEIEILKGVENGVESMHVLSVMKHAEEILDLQLELDILKIILKEERSIRGEVEERTVCLSRELELAEEKVLLYSKQCGDATHELKEAKSVVEALESEQILAINEMEDLKKCNNRYVELLHEKELEIMELKEQLSRRELRDHPSNQSEAKNSTLQLKLKRMQDSFEKAKRLNLWYQNNHAFKASNEEEMDEVCRQAEAETAEVIVCMQEELSILQQQVNNCHLKEMESDKSMMLLENELKELHGKLHLLTEDNNELHGKLLDKDGELRKLSAEWELLAGEIAEILAEGQEALTDASDQLDLISSTFPHKRIWISEQFGRLIRIISEKELLIEELGKCLEDANNKRSDVESMLKSLRGAALVINEAHQQECHEKEKENFLLKSLLKEKTTTIAELEDKVKLAHLHANRSSVCATAAFVIVNRLSELNVNNVDELKYKDLQLCESREINQRKCALLDDQAAAIKEAEEEIESLRMKQVQLKETCAQLEQRLLEEENRANLLEQKLEEEENEILKTREKLTELKTGVSSLMSCMSIPLQHDGSSDTNVACPPLDSSNGRTDGGVDLRAHLPECSVGKGSCYRKSEIFRTSKDVSGRDVTIILLKKEIETALESLQEVQVEMAKLHSEKEEMQISENRKQESLECFTTLILAIQADMSNFEKQFEIKMNAVNHKLQSFERIVQEAGTYWCQTKEFLEMEVGDAKVVAAQKAAEASCIVAKFEEAQDTMKEADIMINELIIANETMKLDMKRLKEIEIALTNDKDLLINEVNQLQSLNSLKDLQVQDLEKQFGLNLIETSDLVVKLEDIIAEFQTTFKENLNSLACDFHSIKALVLDSGKLVRSWLEDVWSEIIVKDCAVSVLHLCHMGILLETVTGLNTENGLLQHGLCESNTIIAGLREHNSKSNRELQMCRTLKGKLLADMKNSFDRILRKEAETGELSTKLTTFEKKIFDLQLQEEMMLQRSNYMGSQLSILMKDLDFSNRNIAESLFNQEVMLKEKEELLNSQAEIFMIELCSKDMESLVLASHVKEMFIEKDITERKHISCGSDLELLKKEMIFSMVDGNLKDQVLLAKDAEVSLLQNEVEEAQKEARYLLSRLNQSHLRAVEMDEAARALEGELDEVMETNVRLQSQVEKLEVECEKLLKDLKAKETELNSCSSHISILDQQNQKLQGDICLWETSMSTLQSELDNKDAELRRMNCLEEENESLKGEVWKLKIDNSLFVKDLEEKSSEIELSSSRISISDMENHRLHDRILSLETHIAGLETDLEIKSAKVNELLHSQSIVMEDLSSKGQDLQIFVKKVNTLKNDNILWKNELTSHKKAMLDALTSSSFNTVKCVDSLDNVDVTSHKLFNLLEKEYNTVVEKLFHEICEATESTFKFIKEIESLECHAKELVSDNTGLQAELLRKDDILKGLLFDLSLLQESASNTKDQKDKIEEMMASLEALDDELVLKSGDLVEAVAHSQMLESQLQEKMSIISALELDFAKEHESLKLCSRENLELRAQIEEALGAKNSLEEELTERKNLTESLEMELSKMGNALGQMNSTIESLRNNLDDLTNERDQLHTEMHNLKEQLEKAEAWAEENEAIALEAQQIAESKKVYAEEKEVEVKLLERSVEELECTINVLESKFEILNGETERQRLQREELEVELHAVNHQMQKIKSADTDIKRHLDEKAKGLEEALKQIQILERDIAEKDAEIAQCKAHISELNLHAEAQATEYKEKFKALEAMTEQVKPEGHFSHIANSSSNKFEKNAAKSRGSGSPFKCIGLGLVQQIKSERDEELAAARLHIEELESLAVSRQKEIFALNARLAAAESMTHDVIRDLLGVKLDMTNYVSLLDNQQLQKIAEKAQFNSLESQSKEQQEIMKLKQQLNEFIEERRGWLEEIDRRQAEMVAAQIALEKLRQRDQFLQAENEMLKMENVNNKKRVMQLEGEVKKLSGQQNLQQRIHHHAKIKEENNLLKRQSEDLSAKLQRTEIILSRVKEELAHYRASTGKSPHINFDKEQQLISKLKETEDDRVQIAQKLVGLCTSILKAAGITKPAANLSPAAAEEALEQMKSRLASLERECQDLTFKNKITNERARLSELMPQRSPINSLTDENCKTPGRGQTHFLSALDR</sequence>
<organism evidence="1 2">
    <name type="scientific">Manihot esculenta</name>
    <name type="common">Cassava</name>
    <name type="synonym">Jatropha manihot</name>
    <dbReference type="NCBI Taxonomy" id="3983"/>
    <lineage>
        <taxon>Eukaryota</taxon>
        <taxon>Viridiplantae</taxon>
        <taxon>Streptophyta</taxon>
        <taxon>Embryophyta</taxon>
        <taxon>Tracheophyta</taxon>
        <taxon>Spermatophyta</taxon>
        <taxon>Magnoliopsida</taxon>
        <taxon>eudicotyledons</taxon>
        <taxon>Gunneridae</taxon>
        <taxon>Pentapetalae</taxon>
        <taxon>rosids</taxon>
        <taxon>fabids</taxon>
        <taxon>Malpighiales</taxon>
        <taxon>Euphorbiaceae</taxon>
        <taxon>Crotonoideae</taxon>
        <taxon>Manihoteae</taxon>
        <taxon>Manihot</taxon>
    </lineage>
</organism>
<gene>
    <name evidence="1" type="ORF">MANES_15G144100v8</name>
</gene>
<proteinExistence type="predicted"/>
<dbReference type="EMBL" id="CM004401">
    <property type="protein sequence ID" value="KAG8637622.1"/>
    <property type="molecule type" value="Genomic_DNA"/>
</dbReference>
<evidence type="ECO:0000313" key="2">
    <source>
        <dbReference type="Proteomes" id="UP000091857"/>
    </source>
</evidence>
<comment type="caution">
    <text evidence="1">The sequence shown here is derived from an EMBL/GenBank/DDBJ whole genome shotgun (WGS) entry which is preliminary data.</text>
</comment>